<dbReference type="InterPro" id="IPR017476">
    <property type="entry name" value="UDP-Glc/GDP-Man"/>
</dbReference>
<dbReference type="SUPFAM" id="SSF51735">
    <property type="entry name" value="NAD(P)-binding Rossmann-fold domains"/>
    <property type="match status" value="1"/>
</dbReference>
<evidence type="ECO:0000256" key="6">
    <source>
        <dbReference type="ARBA" id="ARBA00049130"/>
    </source>
</evidence>
<dbReference type="InterPro" id="IPR014026">
    <property type="entry name" value="UDP-Glc/GDP-Man_DH_dimer"/>
</dbReference>
<dbReference type="GeneID" id="1444326"/>
<keyword evidence="8" id="KW-1133">Transmembrane helix</keyword>
<dbReference type="PANTHER" id="PTHR43491">
    <property type="entry name" value="UDP-N-ACETYL-D-MANNOSAMINE DEHYDROGENASE"/>
    <property type="match status" value="1"/>
</dbReference>
<dbReference type="InterPro" id="IPR036220">
    <property type="entry name" value="UDP-Glc/GDP-Man_DH_C_sf"/>
</dbReference>
<comment type="similarity">
    <text evidence="7">Belongs to the UDP-glucose/GDP-mannose dehydrogenase family.</text>
</comment>
<dbReference type="EMBL" id="BA000001">
    <property type="protein sequence ID" value="BAA29515.1"/>
    <property type="molecule type" value="Genomic_DNA"/>
</dbReference>
<evidence type="ECO:0000256" key="7">
    <source>
        <dbReference type="PIRNR" id="PIRNR000124"/>
    </source>
</evidence>
<dbReference type="GO" id="GO:0016628">
    <property type="term" value="F:oxidoreductase activity, acting on the CH-CH group of donors, NAD or NADP as acceptor"/>
    <property type="evidence" value="ECO:0007669"/>
    <property type="project" value="InterPro"/>
</dbReference>
<evidence type="ECO:0000256" key="2">
    <source>
        <dbReference type="ARBA" id="ARBA00016796"/>
    </source>
</evidence>
<evidence type="ECO:0000256" key="4">
    <source>
        <dbReference type="ARBA" id="ARBA00023027"/>
    </source>
</evidence>
<dbReference type="PIRSF" id="PIRSF500136">
    <property type="entry name" value="UDP_ManNAc_DH"/>
    <property type="match status" value="1"/>
</dbReference>
<reference evidence="10 11" key="1">
    <citation type="journal article" date="1998" name="DNA Res.">
        <title>Complete sequence and gene organization of the genome of a hyper-thermophilic archaebacterium, Pyrococcus horikoshii OT3.</title>
        <authorList>
            <person name="Kawarabayasi Y."/>
            <person name="Sawada M."/>
            <person name="Horikawa H."/>
            <person name="Haikawa Y."/>
            <person name="Hino Y."/>
            <person name="Yamamoto S."/>
            <person name="Sekine M."/>
            <person name="Baba S."/>
            <person name="Kosugi H."/>
            <person name="Hosoyama A."/>
            <person name="Nagai Y."/>
            <person name="Sakai M."/>
            <person name="Ogura K."/>
            <person name="Otuka R."/>
            <person name="Nakazawa H."/>
            <person name="Takamiya M."/>
            <person name="Ohfuku Y."/>
            <person name="Funahashi T."/>
            <person name="Tanaka T."/>
            <person name="Kudoh Y."/>
            <person name="Yamazaki J."/>
            <person name="Kushida N."/>
            <person name="Oguchi A."/>
            <person name="Aoki K."/>
            <person name="Nakamura Y."/>
            <person name="Robb T.F."/>
            <person name="Horikoshi K."/>
            <person name="Masuchi Y."/>
            <person name="Shizuya H."/>
            <person name="Kikuchi H."/>
        </authorList>
    </citation>
    <scope>NUCLEOTIDE SEQUENCE [LARGE SCALE GENOMIC DNA]</scope>
    <source>
        <strain evidence="11">ATCC 700860 / DSM 12428 / JCM 9974 / NBRC 100139 / OT-3</strain>
    </source>
</reference>
<keyword evidence="11" id="KW-1185">Reference proteome</keyword>
<dbReference type="Pfam" id="PF03720">
    <property type="entry name" value="UDPG_MGDP_dh_C"/>
    <property type="match status" value="1"/>
</dbReference>
<dbReference type="EC" id="1.1.1.336" evidence="1"/>
<dbReference type="OrthoDB" id="372050at2157"/>
<keyword evidence="8" id="KW-0812">Transmembrane</keyword>
<dbReference type="PIRSF" id="PIRSF000124">
    <property type="entry name" value="UDPglc_GDPman_dh"/>
    <property type="match status" value="1"/>
</dbReference>
<feature type="transmembrane region" description="Helical" evidence="8">
    <location>
        <begin position="18"/>
        <end position="36"/>
    </location>
</feature>
<keyword evidence="8" id="KW-0472">Membrane</keyword>
<dbReference type="eggNOG" id="arCOG00252">
    <property type="taxonomic scope" value="Archaea"/>
</dbReference>
<dbReference type="InterPro" id="IPR008927">
    <property type="entry name" value="6-PGluconate_DH-like_C_sf"/>
</dbReference>
<comment type="catalytic activity">
    <reaction evidence="6">
        <text>UDP-N-acetyl-alpha-D-mannosamine + 2 NAD(+) + H2O = UDP-N-acetyl-alpha-D-mannosaminouronate + 2 NADH + 3 H(+)</text>
        <dbReference type="Rhea" id="RHEA:25780"/>
        <dbReference type="ChEBI" id="CHEBI:15377"/>
        <dbReference type="ChEBI" id="CHEBI:15378"/>
        <dbReference type="ChEBI" id="CHEBI:57540"/>
        <dbReference type="ChEBI" id="CHEBI:57945"/>
        <dbReference type="ChEBI" id="CHEBI:68623"/>
        <dbReference type="ChEBI" id="CHEBI:70731"/>
        <dbReference type="EC" id="1.1.1.336"/>
    </reaction>
</comment>
<dbReference type="GO" id="GO:0089714">
    <property type="term" value="F:UDP-N-acetyl-D-mannosamine dehydrogenase activity"/>
    <property type="evidence" value="ECO:0007669"/>
    <property type="project" value="UniProtKB-EC"/>
</dbReference>
<evidence type="ECO:0000313" key="10">
    <source>
        <dbReference type="EMBL" id="BAA29515.1"/>
    </source>
</evidence>
<proteinExistence type="inferred from homology"/>
<dbReference type="InterPro" id="IPR001732">
    <property type="entry name" value="UDP-Glc/GDP-Man_DH_N"/>
</dbReference>
<evidence type="ECO:0000313" key="11">
    <source>
        <dbReference type="Proteomes" id="UP000000752"/>
    </source>
</evidence>
<dbReference type="AlphaFoldDB" id="O58166"/>
<dbReference type="Gene3D" id="3.40.50.720">
    <property type="entry name" value="NAD(P)-binding Rossmann-like Domain"/>
    <property type="match status" value="2"/>
</dbReference>
<name>O58166_PYRHO</name>
<dbReference type="GO" id="GO:0051287">
    <property type="term" value="F:NAD binding"/>
    <property type="evidence" value="ECO:0007669"/>
    <property type="project" value="InterPro"/>
</dbReference>
<keyword evidence="4" id="KW-0520">NAD</keyword>
<keyword evidence="3" id="KW-0560">Oxidoreductase</keyword>
<dbReference type="InterPro" id="IPR014027">
    <property type="entry name" value="UDP-Glc/GDP-Man_DH_C"/>
</dbReference>
<dbReference type="GO" id="GO:0000271">
    <property type="term" value="P:polysaccharide biosynthetic process"/>
    <property type="evidence" value="ECO:0007669"/>
    <property type="project" value="InterPro"/>
</dbReference>
<feature type="domain" description="UDP-glucose/GDP-mannose dehydrogenase C-terminal" evidence="9">
    <location>
        <begin position="329"/>
        <end position="432"/>
    </location>
</feature>
<dbReference type="Pfam" id="PF00984">
    <property type="entry name" value="UDPG_MGDP_dh"/>
    <property type="match status" value="1"/>
</dbReference>
<dbReference type="RefSeq" id="WP_010884539.1">
    <property type="nucleotide sequence ID" value="NC_000961.1"/>
</dbReference>
<dbReference type="Proteomes" id="UP000000752">
    <property type="component" value="Chromosome"/>
</dbReference>
<dbReference type="NCBIfam" id="TIGR03026">
    <property type="entry name" value="NDP-sugDHase"/>
    <property type="match status" value="1"/>
</dbReference>
<accession>O58166</accession>
<dbReference type="SMART" id="SM00984">
    <property type="entry name" value="UDPG_MGDP_dh_C"/>
    <property type="match status" value="1"/>
</dbReference>
<sequence>MNMDWVESLKKKIKDRSAIIGIVGLGYVGLPLAVAFSKKFNVIGYDINTKKIDSLKKRKSYIEDVRDDEINLNRLQPTNDPEDLKKCDFIIITVPTPLREDKTPDLSYVKDAARTVGRILRRGQFVILESTTYPGTTEEVLIPILEEESGLKVIEDFGVAYSPERIDPGNKRYKIENTPKVVGGLTPEFTELASMLYGSVIEKIVPVKDCKTAEAVKMLENVFRNVNIALVNELALIFEKMGIDIWEVIEAAKTKPYGFMAFYPGPGVGGHCIPVDPYYLSYRAKQFGIIPRFIETAGEINNYMPVHTVNLAETGLRKIGRKIRGAKVAVLGLAYKADISDTRESPAIKIIEELIERGAQVKVYDPYVKSVRTKFGTFRVTETLEDILKWSDCVIFVTDHSLFKEKMEEILKIFGETSTKKVIVDSRNIFEKVSPSTFFNSKLEYIKLGFGLGGE</sequence>
<dbReference type="PANTHER" id="PTHR43491:SF1">
    <property type="entry name" value="UDP-N-ACETYL-D-MANNOSAMINE DEHYDROGENASE"/>
    <property type="match status" value="1"/>
</dbReference>
<evidence type="ECO:0000259" key="9">
    <source>
        <dbReference type="SMART" id="SM00984"/>
    </source>
</evidence>
<dbReference type="KEGG" id="pho:PH0429"/>
<gene>
    <name evidence="10" type="ordered locus">PH0429</name>
</gene>
<evidence type="ECO:0000256" key="3">
    <source>
        <dbReference type="ARBA" id="ARBA00023002"/>
    </source>
</evidence>
<organism evidence="10 11">
    <name type="scientific">Pyrococcus horikoshii (strain ATCC 700860 / DSM 12428 / JCM 9974 / NBRC 100139 / OT-3)</name>
    <dbReference type="NCBI Taxonomy" id="70601"/>
    <lineage>
        <taxon>Archaea</taxon>
        <taxon>Methanobacteriati</taxon>
        <taxon>Methanobacteriota</taxon>
        <taxon>Thermococci</taxon>
        <taxon>Thermococcales</taxon>
        <taxon>Thermococcaceae</taxon>
        <taxon>Pyrococcus</taxon>
    </lineage>
</organism>
<dbReference type="SUPFAM" id="SSF52413">
    <property type="entry name" value="UDP-glucose/GDP-mannose dehydrogenase C-terminal domain"/>
    <property type="match status" value="1"/>
</dbReference>
<dbReference type="Pfam" id="PF03721">
    <property type="entry name" value="UDPG_MGDP_dh_N"/>
    <property type="match status" value="1"/>
</dbReference>
<dbReference type="InterPro" id="IPR028359">
    <property type="entry name" value="UDP_ManNAc/GlcNAc_DH"/>
</dbReference>
<dbReference type="SUPFAM" id="SSF48179">
    <property type="entry name" value="6-phosphogluconate dehydrogenase C-terminal domain-like"/>
    <property type="match status" value="1"/>
</dbReference>
<protein>
    <recommendedName>
        <fullName evidence="2">UDP-N-acetyl-D-mannosamine dehydrogenase</fullName>
        <ecNumber evidence="1">1.1.1.336</ecNumber>
    </recommendedName>
    <alternativeName>
        <fullName evidence="5">UDP-ManNAc 6-dehydrogenase</fullName>
    </alternativeName>
</protein>
<dbReference type="STRING" id="70601.gene:9377360"/>
<evidence type="ECO:0000256" key="8">
    <source>
        <dbReference type="SAM" id="Phobius"/>
    </source>
</evidence>
<dbReference type="InterPro" id="IPR036291">
    <property type="entry name" value="NAD(P)-bd_dom_sf"/>
</dbReference>
<evidence type="ECO:0000256" key="5">
    <source>
        <dbReference type="ARBA" id="ARBA00030172"/>
    </source>
</evidence>
<evidence type="ECO:0000256" key="1">
    <source>
        <dbReference type="ARBA" id="ARBA00012935"/>
    </source>
</evidence>
<dbReference type="PIR" id="F71153">
    <property type="entry name" value="F71153"/>
</dbReference>
<dbReference type="EnsemblBacteria" id="BAA29515">
    <property type="protein sequence ID" value="BAA29515"/>
    <property type="gene ID" value="BAA29515"/>
</dbReference>